<reference evidence="11" key="1">
    <citation type="journal article" date="2019" name="Int. J. Syst. Evol. Microbiol.">
        <title>The Global Catalogue of Microorganisms (GCM) 10K type strain sequencing project: providing services to taxonomists for standard genome sequencing and annotation.</title>
        <authorList>
            <consortium name="The Broad Institute Genomics Platform"/>
            <consortium name="The Broad Institute Genome Sequencing Center for Infectious Disease"/>
            <person name="Wu L."/>
            <person name="Ma J."/>
        </authorList>
    </citation>
    <scope>NUCLEOTIDE SEQUENCE [LARGE SCALE GENOMIC DNA]</scope>
    <source>
        <strain evidence="11">KCTC 52042</strain>
    </source>
</reference>
<keyword evidence="11" id="KW-1185">Reference proteome</keyword>
<protein>
    <recommendedName>
        <fullName evidence="9">Alpha-1,4 glucan phosphorylase</fullName>
        <ecNumber evidence="9">2.4.1.1</ecNumber>
    </recommendedName>
</protein>
<evidence type="ECO:0000256" key="4">
    <source>
        <dbReference type="ARBA" id="ARBA00022676"/>
    </source>
</evidence>
<gene>
    <name evidence="10" type="ORF">ACFSVN_01880</name>
</gene>
<evidence type="ECO:0000256" key="6">
    <source>
        <dbReference type="ARBA" id="ARBA00022898"/>
    </source>
</evidence>
<organism evidence="10 11">
    <name type="scientific">Gracilimonas halophila</name>
    <dbReference type="NCBI Taxonomy" id="1834464"/>
    <lineage>
        <taxon>Bacteria</taxon>
        <taxon>Pseudomonadati</taxon>
        <taxon>Balneolota</taxon>
        <taxon>Balneolia</taxon>
        <taxon>Balneolales</taxon>
        <taxon>Balneolaceae</taxon>
        <taxon>Gracilimonas</taxon>
    </lineage>
</organism>
<evidence type="ECO:0000256" key="1">
    <source>
        <dbReference type="ARBA" id="ARBA00001275"/>
    </source>
</evidence>
<keyword evidence="6 9" id="KW-0663">Pyridoxal phosphate</keyword>
<evidence type="ECO:0000256" key="3">
    <source>
        <dbReference type="ARBA" id="ARBA00006047"/>
    </source>
</evidence>
<keyword evidence="7 9" id="KW-0119">Carbohydrate metabolism</keyword>
<dbReference type="PANTHER" id="PTHR11468">
    <property type="entry name" value="GLYCOGEN PHOSPHORYLASE"/>
    <property type="match status" value="1"/>
</dbReference>
<comment type="function">
    <text evidence="9">Allosteric enzyme that catalyzes the rate-limiting step in glycogen catabolism, the phosphorolytic cleavage of glycogen to produce glucose-1-phosphate, and plays a central role in maintaining cellular and organismal glucose homeostasis.</text>
</comment>
<evidence type="ECO:0000256" key="5">
    <source>
        <dbReference type="ARBA" id="ARBA00022679"/>
    </source>
</evidence>
<dbReference type="CDD" id="cd04300">
    <property type="entry name" value="GT35_Glycogen_Phosphorylase"/>
    <property type="match status" value="1"/>
</dbReference>
<dbReference type="SUPFAM" id="SSF53756">
    <property type="entry name" value="UDP-Glycosyltransferase/glycogen phosphorylase"/>
    <property type="match status" value="1"/>
</dbReference>
<dbReference type="RefSeq" id="WP_390297759.1">
    <property type="nucleotide sequence ID" value="NZ_JBHULI010000002.1"/>
</dbReference>
<dbReference type="EC" id="2.4.1.1" evidence="9"/>
<evidence type="ECO:0000256" key="9">
    <source>
        <dbReference type="RuleBase" id="RU000587"/>
    </source>
</evidence>
<proteinExistence type="inferred from homology"/>
<dbReference type="Gene3D" id="3.40.50.2000">
    <property type="entry name" value="Glycogen Phosphorylase B"/>
    <property type="match status" value="2"/>
</dbReference>
<dbReference type="Pfam" id="PF00343">
    <property type="entry name" value="Phosphorylase"/>
    <property type="match status" value="1"/>
</dbReference>
<comment type="caution">
    <text evidence="10">The sequence shown here is derived from an EMBL/GenBank/DDBJ whole genome shotgun (WGS) entry which is preliminary data.</text>
</comment>
<dbReference type="GO" id="GO:0004645">
    <property type="term" value="F:1,4-alpha-oligoglucan phosphorylase activity"/>
    <property type="evidence" value="ECO:0007669"/>
    <property type="project" value="UniProtKB-EC"/>
</dbReference>
<evidence type="ECO:0000313" key="10">
    <source>
        <dbReference type="EMBL" id="MFD2531189.1"/>
    </source>
</evidence>
<dbReference type="PROSITE" id="PS00102">
    <property type="entry name" value="PHOSPHORYLASE"/>
    <property type="match status" value="1"/>
</dbReference>
<dbReference type="PIRSF" id="PIRSF000460">
    <property type="entry name" value="Pprylas_GlgP"/>
    <property type="match status" value="1"/>
</dbReference>
<comment type="similarity">
    <text evidence="3 9">Belongs to the glycogen phosphorylase family.</text>
</comment>
<dbReference type="InterPro" id="IPR035090">
    <property type="entry name" value="Pyridoxal_P_attach_site"/>
</dbReference>
<dbReference type="NCBIfam" id="TIGR02093">
    <property type="entry name" value="P_ylase"/>
    <property type="match status" value="1"/>
</dbReference>
<dbReference type="Proteomes" id="UP001597460">
    <property type="component" value="Unassembled WGS sequence"/>
</dbReference>
<keyword evidence="4 9" id="KW-0328">Glycosyltransferase</keyword>
<dbReference type="InterPro" id="IPR000811">
    <property type="entry name" value="Glyco_trans_35"/>
</dbReference>
<sequence length="826" mass="95546">MSNKKTPNVNIRSGMDKDSLREDIKLHLRHTLAKDEYSSTNWDKYQSVALTIMDRLNDRLLKTQQHYYEIDAKRVYYLSMEYLIGRLLDNMLVNLNVRDLVAEALDDLDLSYENIRDQEWDAGLGNGGLGRLAACFLDSMATLGIPAIGHGIRYDYGIFYQKIQDGFQIERPDLWLKYGNPWDTVRPKVQYPVEFYGNQATVSGSNGDTRYAWENTHRVKAVAYDTPIPGYDNGIVNYLRLWKAESSSAIDLKSFNQGQYIDAVKDNQLEQNISRVLYPNDKVFVGQELRLKQEYFLVSASMQDIIRRFKKQYSDFTKFPEKVSIQCNDTHPNLAIPELMRYLLDEEHMDWEKAWDITVETMAYTNHTLLPEALEKWPVSLVRNLLPRHLNIIYEINRRFLDDVKIKLGNDKNRQSRMSIISDDEHPVVHMAHLGIVGARKVNGVAAMHSRLLKNSMFKDFDEMYPDKFTNKTNGITPRRWLKQSNQALADLISDNIGDDWITDLDELKKLNKYADDKKFRDKFADIKFENKKRLTKYIKEHNDLDVDPNSMFDIQIKRIHEYKRQLMAALHVITLYNRLKEDPDLDISPRTVIFAGKAAPGYTMAKLHIKLINSIAEVVNNDPIVNKKLKCVFLQNYSMTLAEKLIPAANLSEQISTAGMEASGTGNMKFALNGALTIGTLDGANVEIREEVGDENIFIFGLEEEEIEQVRREGYNPWDYYNANEELKKAVDQIREGFFSNGDKSLFEPIINALLHEGDYFMVLADYEAYVEKQDEVSEAFKDQEEWNKKAILNTANIGKFSSDRTINDYNDEIWKAPKTSLKER</sequence>
<evidence type="ECO:0000256" key="7">
    <source>
        <dbReference type="ARBA" id="ARBA00023277"/>
    </source>
</evidence>
<comment type="catalytic activity">
    <reaction evidence="1 9">
        <text>[(1-&gt;4)-alpha-D-glucosyl](n) + phosphate = [(1-&gt;4)-alpha-D-glucosyl](n-1) + alpha-D-glucose 1-phosphate</text>
        <dbReference type="Rhea" id="RHEA:41732"/>
        <dbReference type="Rhea" id="RHEA-COMP:9584"/>
        <dbReference type="Rhea" id="RHEA-COMP:9586"/>
        <dbReference type="ChEBI" id="CHEBI:15444"/>
        <dbReference type="ChEBI" id="CHEBI:43474"/>
        <dbReference type="ChEBI" id="CHEBI:58601"/>
        <dbReference type="EC" id="2.4.1.1"/>
    </reaction>
</comment>
<dbReference type="PANTHER" id="PTHR11468:SF3">
    <property type="entry name" value="GLYCOGEN PHOSPHORYLASE, LIVER FORM"/>
    <property type="match status" value="1"/>
</dbReference>
<comment type="function">
    <text evidence="8">Phosphorylase is an important allosteric enzyme in carbohydrate metabolism. Enzymes from different sources differ in their regulatory mechanisms and in their natural substrates. However, all known phosphorylases share catalytic and structural properties.</text>
</comment>
<accession>A0ABW5JGM0</accession>
<comment type="cofactor">
    <cofactor evidence="2 9">
        <name>pyridoxal 5'-phosphate</name>
        <dbReference type="ChEBI" id="CHEBI:597326"/>
    </cofactor>
</comment>
<evidence type="ECO:0000313" key="11">
    <source>
        <dbReference type="Proteomes" id="UP001597460"/>
    </source>
</evidence>
<evidence type="ECO:0000256" key="2">
    <source>
        <dbReference type="ARBA" id="ARBA00001933"/>
    </source>
</evidence>
<keyword evidence="5 9" id="KW-0808">Transferase</keyword>
<dbReference type="EMBL" id="JBHULI010000002">
    <property type="protein sequence ID" value="MFD2531189.1"/>
    <property type="molecule type" value="Genomic_DNA"/>
</dbReference>
<dbReference type="InterPro" id="IPR011833">
    <property type="entry name" value="Glycg_phsphrylas"/>
</dbReference>
<evidence type="ECO:0000256" key="8">
    <source>
        <dbReference type="ARBA" id="ARBA00025174"/>
    </source>
</evidence>
<name>A0ABW5JGM0_9BACT</name>